<dbReference type="KEGG" id="pmak:PMPD1_2183"/>
<dbReference type="SMART" id="SM00829">
    <property type="entry name" value="PKS_ER"/>
    <property type="match status" value="1"/>
</dbReference>
<dbReference type="InterPro" id="IPR020843">
    <property type="entry name" value="ER"/>
</dbReference>
<evidence type="ECO:0000313" key="3">
    <source>
        <dbReference type="Proteomes" id="UP000505325"/>
    </source>
</evidence>
<dbReference type="Gene3D" id="3.90.180.10">
    <property type="entry name" value="Medium-chain alcohol dehydrogenases, catalytic domain"/>
    <property type="match status" value="1"/>
</dbReference>
<dbReference type="SUPFAM" id="SSF50129">
    <property type="entry name" value="GroES-like"/>
    <property type="match status" value="1"/>
</dbReference>
<dbReference type="EMBL" id="CP054212">
    <property type="protein sequence ID" value="QKJ87128.1"/>
    <property type="molecule type" value="Genomic_DNA"/>
</dbReference>
<dbReference type="RefSeq" id="WP_173634093.1">
    <property type="nucleotide sequence ID" value="NZ_CP054212.1"/>
</dbReference>
<gene>
    <name evidence="2" type="ORF">PMPD1_2183</name>
</gene>
<dbReference type="Proteomes" id="UP000505325">
    <property type="component" value="Chromosome"/>
</dbReference>
<evidence type="ECO:0000313" key="2">
    <source>
        <dbReference type="EMBL" id="QKJ87128.1"/>
    </source>
</evidence>
<protein>
    <submittedName>
        <fullName evidence="2">Zinc-binding alcohol dehydrogenase family protein</fullName>
    </submittedName>
</protein>
<keyword evidence="3" id="KW-1185">Reference proteome</keyword>
<dbReference type="PANTHER" id="PTHR43677:SF11">
    <property type="entry name" value="ZINC-CONTAINING ALCOHOL DEHYDROGENASE"/>
    <property type="match status" value="1"/>
</dbReference>
<dbReference type="AlphaFoldDB" id="A0A6M8U8U7"/>
<reference evidence="2 3" key="1">
    <citation type="submission" date="2020-06" db="EMBL/GenBank/DDBJ databases">
        <title>Genome sequence of Paramixta manurensis strain PD-1.</title>
        <authorList>
            <person name="Lee C.W."/>
            <person name="Kim J."/>
        </authorList>
    </citation>
    <scope>NUCLEOTIDE SEQUENCE [LARGE SCALE GENOMIC DNA]</scope>
    <source>
        <strain evidence="2 3">PD-1</strain>
    </source>
</reference>
<dbReference type="Gene3D" id="3.40.50.720">
    <property type="entry name" value="NAD(P)-binding Rossmann-like Domain"/>
    <property type="match status" value="1"/>
</dbReference>
<dbReference type="InterPro" id="IPR051397">
    <property type="entry name" value="Zn-ADH-like_protein"/>
</dbReference>
<name>A0A6M8U8U7_9GAMM</name>
<accession>A0A6M8U8U7</accession>
<evidence type="ECO:0000259" key="1">
    <source>
        <dbReference type="SMART" id="SM00829"/>
    </source>
</evidence>
<dbReference type="SUPFAM" id="SSF51735">
    <property type="entry name" value="NAD(P)-binding Rossmann-fold domains"/>
    <property type="match status" value="1"/>
</dbReference>
<organism evidence="2 3">
    <name type="scientific">Paramixta manurensis</name>
    <dbReference type="NCBI Taxonomy" id="2740817"/>
    <lineage>
        <taxon>Bacteria</taxon>
        <taxon>Pseudomonadati</taxon>
        <taxon>Pseudomonadota</taxon>
        <taxon>Gammaproteobacteria</taxon>
        <taxon>Enterobacterales</taxon>
        <taxon>Erwiniaceae</taxon>
        <taxon>Paramixta</taxon>
    </lineage>
</organism>
<dbReference type="GO" id="GO:0016491">
    <property type="term" value="F:oxidoreductase activity"/>
    <property type="evidence" value="ECO:0007669"/>
    <property type="project" value="InterPro"/>
</dbReference>
<dbReference type="InterPro" id="IPR011032">
    <property type="entry name" value="GroES-like_sf"/>
</dbReference>
<sequence>MKAAIVATPGETPFYGDFALPSAGENQQQIKVSAAAISHVVKSRASGNHYSFDGVYPFVVGIDGVGTLTDGRAVWFAFPPSPLGAMAQFTVVDNANIILLPENLDPARAAAMANPGMSAWASLVFRAGLQPGERVLINGATGSAGKLAVQIARYLGAKKIIATGRNIAVLQSLDVDATVQLSEDPGALKQQFATLAAERIDVVVDYLWGDSALMILTALAKSRAGDYPMRYVQTGSLTGDTLALPSSLLRSAPIQLMGSGIGSLPLSQLIAATQQMFAAALPGQLTIDYTPVPLRDVKEAWDKDDSKKRTVFLIE</sequence>
<dbReference type="InterPro" id="IPR036291">
    <property type="entry name" value="NAD(P)-bd_dom_sf"/>
</dbReference>
<dbReference type="PANTHER" id="PTHR43677">
    <property type="entry name" value="SHORT-CHAIN DEHYDROGENASE/REDUCTASE"/>
    <property type="match status" value="1"/>
</dbReference>
<proteinExistence type="predicted"/>
<feature type="domain" description="Enoyl reductase (ER)" evidence="1">
    <location>
        <begin position="10"/>
        <end position="287"/>
    </location>
</feature>